<dbReference type="InterPro" id="IPR011990">
    <property type="entry name" value="TPR-like_helical_dom_sf"/>
</dbReference>
<dbReference type="OrthoDB" id="5416084at2"/>
<reference evidence="1 2" key="1">
    <citation type="submission" date="2014-07" db="EMBL/GenBank/DDBJ databases">
        <authorList>
            <person name="McCorrison J."/>
            <person name="Sanka R."/>
            <person name="Torralba M."/>
            <person name="Gillis M."/>
            <person name="Haft D.H."/>
            <person name="Methe B."/>
            <person name="Sutton G."/>
            <person name="Nelson K.E."/>
        </authorList>
    </citation>
    <scope>NUCLEOTIDE SEQUENCE [LARGE SCALE GENOMIC DNA]</scope>
    <source>
        <strain evidence="1 2">DNF00040</strain>
    </source>
</reference>
<dbReference type="AlphaFoldDB" id="A0A095ZAF4"/>
<dbReference type="Gene3D" id="1.25.40.10">
    <property type="entry name" value="Tetratricopeptide repeat domain"/>
    <property type="match status" value="1"/>
</dbReference>
<dbReference type="PIRSF" id="PIRSF029288">
    <property type="entry name" value="SciE_ImpE"/>
    <property type="match status" value="1"/>
</dbReference>
<dbReference type="SUPFAM" id="SSF144059">
    <property type="entry name" value="ImpE-like"/>
    <property type="match status" value="1"/>
</dbReference>
<accession>A0A095ZAF4</accession>
<sequence>MKAALSTQLFKTHSIDEVLAEIKNAVRKKPDNADLRAQLFQVLALKGDWQRAVDQLKLSAEMNPQAQPVAMIYINAMNAESERAKVFAGEAMPAVFGTPPEWFALLTQALQEDNPDQAAAFRQQALEMAPMIGGVLTRHDNSEQTQAFEWLCDGDGRLGPLLEFMSNGRYGWIPFEAIASLRLIQAQGLSDLLWVQTEVLMLDGRSHVGLVPARYPAQLDYASQTDALNLVARTEWIALSETIYQGLGQKMLMSDSNEYGLLEIAEIRFDAGN</sequence>
<comment type="caution">
    <text evidence="1">The sequence shown here is derived from an EMBL/GenBank/DDBJ whole genome shotgun (WGS) entry which is preliminary data.</text>
</comment>
<dbReference type="eggNOG" id="COG4455">
    <property type="taxonomic scope" value="Bacteria"/>
</dbReference>
<evidence type="ECO:0000313" key="1">
    <source>
        <dbReference type="EMBL" id="KGF31648.1"/>
    </source>
</evidence>
<name>A0A095ZAF4_9BURK</name>
<gene>
    <name evidence="1" type="ORF">HMPREF2130_02605</name>
</gene>
<evidence type="ECO:0000313" key="2">
    <source>
        <dbReference type="Proteomes" id="UP000029629"/>
    </source>
</evidence>
<organism evidence="1 2">
    <name type="scientific">Oligella urethralis DNF00040</name>
    <dbReference type="NCBI Taxonomy" id="1401065"/>
    <lineage>
        <taxon>Bacteria</taxon>
        <taxon>Pseudomonadati</taxon>
        <taxon>Pseudomonadota</taxon>
        <taxon>Betaproteobacteria</taxon>
        <taxon>Burkholderiales</taxon>
        <taxon>Alcaligenaceae</taxon>
        <taxon>Oligella</taxon>
    </lineage>
</organism>
<dbReference type="EMBL" id="JRNI01000011">
    <property type="protein sequence ID" value="KGF31648.1"/>
    <property type="molecule type" value="Genomic_DNA"/>
</dbReference>
<proteinExistence type="predicted"/>
<keyword evidence="2" id="KW-1185">Reference proteome</keyword>
<dbReference type="Proteomes" id="UP000029629">
    <property type="component" value="Unassembled WGS sequence"/>
</dbReference>
<dbReference type="InterPro" id="IPR009211">
    <property type="entry name" value="TagJ"/>
</dbReference>
<protein>
    <submittedName>
        <fullName evidence="1">ImpE family protein</fullName>
    </submittedName>
</protein>
<dbReference type="Pfam" id="PF07024">
    <property type="entry name" value="ImpE"/>
    <property type="match status" value="1"/>
</dbReference>